<keyword evidence="3" id="KW-0378">Hydrolase</keyword>
<evidence type="ECO:0000259" key="2">
    <source>
        <dbReference type="PROSITE" id="PS51084"/>
    </source>
</evidence>
<dbReference type="OrthoDB" id="9799145at2"/>
<name>A0A2K1PYY5_9GAMM</name>
<protein>
    <submittedName>
        <fullName evidence="3">Diadenosine tetraphosphate (Ap4A) hydrolase</fullName>
    </submittedName>
</protein>
<evidence type="ECO:0000313" key="4">
    <source>
        <dbReference type="Proteomes" id="UP000236220"/>
    </source>
</evidence>
<dbReference type="SUPFAM" id="SSF54197">
    <property type="entry name" value="HIT-like"/>
    <property type="match status" value="1"/>
</dbReference>
<reference evidence="3 4" key="1">
    <citation type="submission" date="2017-08" db="EMBL/GenBank/DDBJ databases">
        <title>Lysobacter sylvestris genome.</title>
        <authorList>
            <person name="Zhang D.-C."/>
            <person name="Albuquerque L."/>
            <person name="Franca L."/>
            <person name="Froufe H.J.C."/>
            <person name="Barroso C."/>
            <person name="Egas C."/>
            <person name="Da Costa M."/>
            <person name="Margesin R."/>
        </authorList>
    </citation>
    <scope>NUCLEOTIDE SEQUENCE [LARGE SCALE GENOMIC DNA]</scope>
    <source>
        <strain evidence="3 4">AM20-91</strain>
    </source>
</reference>
<dbReference type="PROSITE" id="PS51084">
    <property type="entry name" value="HIT_2"/>
    <property type="match status" value="1"/>
</dbReference>
<comment type="caution">
    <text evidence="1">Lacks conserved residue(s) required for the propagation of feature annotation.</text>
</comment>
<dbReference type="PIRSF" id="PIRSF000714">
    <property type="entry name" value="HIT"/>
    <property type="match status" value="1"/>
</dbReference>
<dbReference type="EMBL" id="NPZB01000002">
    <property type="protein sequence ID" value="PNS07998.1"/>
    <property type="molecule type" value="Genomic_DNA"/>
</dbReference>
<dbReference type="InterPro" id="IPR011146">
    <property type="entry name" value="HIT-like"/>
</dbReference>
<feature type="domain" description="HIT" evidence="2">
    <location>
        <begin position="36"/>
        <end position="105"/>
    </location>
</feature>
<dbReference type="InterPro" id="IPR026026">
    <property type="entry name" value="HIT_Hint"/>
</dbReference>
<accession>A0A2K1PYY5</accession>
<organism evidence="3 4">
    <name type="scientific">Solilutibacter silvestris</name>
    <dbReference type="NCBI Taxonomy" id="1645665"/>
    <lineage>
        <taxon>Bacteria</taxon>
        <taxon>Pseudomonadati</taxon>
        <taxon>Pseudomonadota</taxon>
        <taxon>Gammaproteobacteria</taxon>
        <taxon>Lysobacterales</taxon>
        <taxon>Lysobacteraceae</taxon>
        <taxon>Solilutibacter</taxon>
    </lineage>
</organism>
<evidence type="ECO:0000313" key="3">
    <source>
        <dbReference type="EMBL" id="PNS07998.1"/>
    </source>
</evidence>
<dbReference type="InterPro" id="IPR036265">
    <property type="entry name" value="HIT-like_sf"/>
</dbReference>
<evidence type="ECO:0000256" key="1">
    <source>
        <dbReference type="PROSITE-ProRule" id="PRU00464"/>
    </source>
</evidence>
<comment type="caution">
    <text evidence="3">The sequence shown here is derived from an EMBL/GenBank/DDBJ whole genome shotgun (WGS) entry which is preliminary data.</text>
</comment>
<keyword evidence="4" id="KW-1185">Reference proteome</keyword>
<proteinExistence type="predicted"/>
<dbReference type="AlphaFoldDB" id="A0A2K1PYY5"/>
<dbReference type="Proteomes" id="UP000236220">
    <property type="component" value="Unassembled WGS sequence"/>
</dbReference>
<dbReference type="GO" id="GO:0016787">
    <property type="term" value="F:hydrolase activity"/>
    <property type="evidence" value="ECO:0007669"/>
    <property type="project" value="UniProtKB-KW"/>
</dbReference>
<gene>
    <name evidence="3" type="ORF">Lysil_2174</name>
</gene>
<dbReference type="Pfam" id="PF01230">
    <property type="entry name" value="HIT"/>
    <property type="match status" value="1"/>
</dbReference>
<dbReference type="Gene3D" id="3.30.428.10">
    <property type="entry name" value="HIT-like"/>
    <property type="match status" value="1"/>
</dbReference>
<dbReference type="RefSeq" id="WP_103075636.1">
    <property type="nucleotide sequence ID" value="NZ_NPZB01000002.1"/>
</dbReference>
<sequence>MSEFILHPQLAADTHLVAPLQLCDVLLMNDANYPWLILVPRVANASELLDLDDADRTRLRHEIDSTSQALRDIFQPDKLNIAALGNMVNQLHVHVIARFRDDAAWPKPVWGAQPSRPYAPQELDERISALRDALPLRM</sequence>